<sequence length="254" mass="28542">MVQGKRKWGIGPINDFIEQHGLREKFDALTPPKVATVAYRDASFKFYIPDAMTDKMQLAPLLGWYHERSLLEAFHSVVDSNGTICDLGANFGSHTVYFAAIMKARRVHSFEPQAHLIDVIKKTLELNQIDNVTLHHAVAGAKLGKAHLKRTHVENSGMAEFRPGAGDLPVDMLPVDDVVGEEHVTGVKIDVEGMQMPVLRGMSKTIRRCAPVLWLELRPAKGEIEQPSEWLAKRGYRRQKTSFRDFLFIPETSA</sequence>
<dbReference type="NCBIfam" id="TIGR01444">
    <property type="entry name" value="fkbM_fam"/>
    <property type="match status" value="1"/>
</dbReference>
<dbReference type="InterPro" id="IPR052514">
    <property type="entry name" value="SAM-dependent_MTase"/>
</dbReference>
<gene>
    <name evidence="2" type="ORF">RCA23_c30250</name>
</gene>
<keyword evidence="3" id="KW-1185">Reference proteome</keyword>
<reference evidence="2 3" key="1">
    <citation type="journal article" date="2014" name="ISME J.">
        <title>Adaptation of an abundant Roseobacter RCA organism to pelagic systems revealed by genomic and transcriptomic analyses.</title>
        <authorList>
            <person name="Voget S."/>
            <person name="Wemheuer B."/>
            <person name="Brinkhoff T."/>
            <person name="Vollmers J."/>
            <person name="Dietrich S."/>
            <person name="Giebel H.A."/>
            <person name="Beardsley C."/>
            <person name="Sardemann C."/>
            <person name="Bakenhus I."/>
            <person name="Billerbeck S."/>
            <person name="Daniel R."/>
            <person name="Simon M."/>
        </authorList>
    </citation>
    <scope>NUCLEOTIDE SEQUENCE [LARGE SCALE GENOMIC DNA]</scope>
    <source>
        <strain evidence="2 3">RCA23</strain>
    </source>
</reference>
<dbReference type="PANTHER" id="PTHR34203">
    <property type="entry name" value="METHYLTRANSFERASE, FKBM FAMILY PROTEIN"/>
    <property type="match status" value="1"/>
</dbReference>
<dbReference type="AlphaFoldDB" id="A0AAN0VJQ1"/>
<evidence type="ECO:0000259" key="1">
    <source>
        <dbReference type="Pfam" id="PF05050"/>
    </source>
</evidence>
<evidence type="ECO:0000313" key="3">
    <source>
        <dbReference type="Proteomes" id="UP000028680"/>
    </source>
</evidence>
<accession>A0AAN0VJQ1</accession>
<dbReference type="Pfam" id="PF05050">
    <property type="entry name" value="Methyltransf_21"/>
    <property type="match status" value="1"/>
</dbReference>
<feature type="domain" description="Methyltransferase FkbM" evidence="1">
    <location>
        <begin position="86"/>
        <end position="237"/>
    </location>
</feature>
<dbReference type="SUPFAM" id="SSF53335">
    <property type="entry name" value="S-adenosyl-L-methionine-dependent methyltransferases"/>
    <property type="match status" value="1"/>
</dbReference>
<dbReference type="KEGG" id="ptp:RCA23_c30250"/>
<dbReference type="Gene3D" id="3.40.50.150">
    <property type="entry name" value="Vaccinia Virus protein VP39"/>
    <property type="match status" value="1"/>
</dbReference>
<dbReference type="InterPro" id="IPR006342">
    <property type="entry name" value="FkbM_mtfrase"/>
</dbReference>
<dbReference type="Proteomes" id="UP000028680">
    <property type="component" value="Chromosome"/>
</dbReference>
<dbReference type="PANTHER" id="PTHR34203:SF15">
    <property type="entry name" value="SLL1173 PROTEIN"/>
    <property type="match status" value="1"/>
</dbReference>
<dbReference type="InterPro" id="IPR029063">
    <property type="entry name" value="SAM-dependent_MTases_sf"/>
</dbReference>
<dbReference type="EMBL" id="CP003984">
    <property type="protein sequence ID" value="AII88525.1"/>
    <property type="molecule type" value="Genomic_DNA"/>
</dbReference>
<protein>
    <recommendedName>
        <fullName evidence="1">Methyltransferase FkbM domain-containing protein</fullName>
    </recommendedName>
</protein>
<organism evidence="2 3">
    <name type="scientific">Planktomarina temperata RCA23</name>
    <dbReference type="NCBI Taxonomy" id="666509"/>
    <lineage>
        <taxon>Bacteria</taxon>
        <taxon>Pseudomonadati</taxon>
        <taxon>Pseudomonadota</taxon>
        <taxon>Alphaproteobacteria</taxon>
        <taxon>Rhodobacterales</taxon>
        <taxon>Paracoccaceae</taxon>
        <taxon>Planktomarina</taxon>
    </lineage>
</organism>
<proteinExistence type="predicted"/>
<name>A0AAN0VJQ1_9RHOB</name>
<evidence type="ECO:0000313" key="2">
    <source>
        <dbReference type="EMBL" id="AII88525.1"/>
    </source>
</evidence>
<dbReference type="RefSeq" id="WP_044051056.1">
    <property type="nucleotide sequence ID" value="NZ_CP003984.1"/>
</dbReference>